<evidence type="ECO:0000313" key="3">
    <source>
        <dbReference type="EMBL" id="KAL2860428.1"/>
    </source>
</evidence>
<name>A0ABR4LAB6_9EURO</name>
<feature type="compositionally biased region" description="Acidic residues" evidence="2">
    <location>
        <begin position="322"/>
        <end position="335"/>
    </location>
</feature>
<proteinExistence type="predicted"/>
<keyword evidence="4" id="KW-1185">Reference proteome</keyword>
<protein>
    <submittedName>
        <fullName evidence="3">Uncharacterized protein</fullName>
    </submittedName>
</protein>
<keyword evidence="1" id="KW-0175">Coiled coil</keyword>
<accession>A0ABR4LAB6</accession>
<reference evidence="3 4" key="1">
    <citation type="submission" date="2024-07" db="EMBL/GenBank/DDBJ databases">
        <title>Section-level genome sequencing and comparative genomics of Aspergillus sections Usti and Cavernicolus.</title>
        <authorList>
            <consortium name="Lawrence Berkeley National Laboratory"/>
            <person name="Nybo J.L."/>
            <person name="Vesth T.C."/>
            <person name="Theobald S."/>
            <person name="Frisvad J.C."/>
            <person name="Larsen T.O."/>
            <person name="Kjaerboelling I."/>
            <person name="Rothschild-Mancinelli K."/>
            <person name="Lyhne E.K."/>
            <person name="Kogle M.E."/>
            <person name="Barry K."/>
            <person name="Clum A."/>
            <person name="Na H."/>
            <person name="Ledsgaard L."/>
            <person name="Lin J."/>
            <person name="Lipzen A."/>
            <person name="Kuo A."/>
            <person name="Riley R."/>
            <person name="Mondo S."/>
            <person name="LaButti K."/>
            <person name="Haridas S."/>
            <person name="Pangalinan J."/>
            <person name="Salamov A.A."/>
            <person name="Simmons B.A."/>
            <person name="Magnuson J.K."/>
            <person name="Chen J."/>
            <person name="Drula E."/>
            <person name="Henrissat B."/>
            <person name="Wiebenga A."/>
            <person name="Lubbers R.J."/>
            <person name="Gomes A.C."/>
            <person name="Macurrencykelacurrency M.R."/>
            <person name="Stajich J."/>
            <person name="Grigoriev I.V."/>
            <person name="Mortensen U.H."/>
            <person name="De vries R.P."/>
            <person name="Baker S.E."/>
            <person name="Andersen M.R."/>
        </authorList>
    </citation>
    <scope>NUCLEOTIDE SEQUENCE [LARGE SCALE GENOMIC DNA]</scope>
    <source>
        <strain evidence="3 4">CBS 756.74</strain>
    </source>
</reference>
<feature type="region of interest" description="Disordered" evidence="2">
    <location>
        <begin position="322"/>
        <end position="362"/>
    </location>
</feature>
<evidence type="ECO:0000256" key="2">
    <source>
        <dbReference type="SAM" id="MobiDB-lite"/>
    </source>
</evidence>
<comment type="caution">
    <text evidence="3">The sequence shown here is derived from an EMBL/GenBank/DDBJ whole genome shotgun (WGS) entry which is preliminary data.</text>
</comment>
<dbReference type="RefSeq" id="XP_070905119.1">
    <property type="nucleotide sequence ID" value="XM_071044135.1"/>
</dbReference>
<evidence type="ECO:0000313" key="4">
    <source>
        <dbReference type="Proteomes" id="UP001610444"/>
    </source>
</evidence>
<feature type="coiled-coil region" evidence="1">
    <location>
        <begin position="201"/>
        <end position="230"/>
    </location>
</feature>
<evidence type="ECO:0000256" key="1">
    <source>
        <dbReference type="SAM" id="Coils"/>
    </source>
</evidence>
<sequence length="449" mass="51156">MSWSRDPITRDGFTSEFGRFLTNRGRIERVDGAALRRMFIPKMTREAQKQLRDHRDFIRGQLQQYGVSFDESEFTGNGTTLLKKALEAGKCDAVPAHILALQDQLHREWFETAMPKDITAQPDWVMDAYFVRIGDRQPDRTKTTAVIKQSFPRSSEYRAGSMREAATKVEGLHHETGWGPKTQTIFMGWDSDAVKTAAEGHAAAKKEVEAEEKNLRVQEKERQKQREKMHKGYVESVKKSGRKAKASSSPVGSYIVDCHEIERNWPNLADDLSLDIHHTDEPGVFQACFDFGILEGVMIIGKDSNMVERYCSQADEHHYDYMDEDGWDDDEEEDGEDKRPVVGSKRKATAQQARGPKTAKAGRPLSHTYQLRLRCRENEGQIYSRANVGTLKFKDGNLTSFVGEAGFPCVGEAVSFTARKVSDIPCEQQREWADYSEQKSEYARVSRWH</sequence>
<dbReference type="GeneID" id="98159299"/>
<gene>
    <name evidence="3" type="ORF">BJX68DRAFT_261371</name>
</gene>
<organism evidence="3 4">
    <name type="scientific">Aspergillus pseudodeflectus</name>
    <dbReference type="NCBI Taxonomy" id="176178"/>
    <lineage>
        <taxon>Eukaryota</taxon>
        <taxon>Fungi</taxon>
        <taxon>Dikarya</taxon>
        <taxon>Ascomycota</taxon>
        <taxon>Pezizomycotina</taxon>
        <taxon>Eurotiomycetes</taxon>
        <taxon>Eurotiomycetidae</taxon>
        <taxon>Eurotiales</taxon>
        <taxon>Aspergillaceae</taxon>
        <taxon>Aspergillus</taxon>
        <taxon>Aspergillus subgen. Nidulantes</taxon>
    </lineage>
</organism>
<dbReference type="Proteomes" id="UP001610444">
    <property type="component" value="Unassembled WGS sequence"/>
</dbReference>
<dbReference type="EMBL" id="JBFXLR010000002">
    <property type="protein sequence ID" value="KAL2860428.1"/>
    <property type="molecule type" value="Genomic_DNA"/>
</dbReference>